<dbReference type="InterPro" id="IPR005829">
    <property type="entry name" value="Sugar_transporter_CS"/>
</dbReference>
<dbReference type="InterPro" id="IPR005828">
    <property type="entry name" value="MFS_sugar_transport-like"/>
</dbReference>
<feature type="transmembrane region" description="Helical" evidence="9">
    <location>
        <begin position="261"/>
        <end position="287"/>
    </location>
</feature>
<dbReference type="InterPro" id="IPR036259">
    <property type="entry name" value="MFS_trans_sf"/>
</dbReference>
<evidence type="ECO:0000256" key="9">
    <source>
        <dbReference type="SAM" id="Phobius"/>
    </source>
</evidence>
<dbReference type="SUPFAM" id="SSF103473">
    <property type="entry name" value="MFS general substrate transporter"/>
    <property type="match status" value="1"/>
</dbReference>
<evidence type="ECO:0000256" key="8">
    <source>
        <dbReference type="RuleBase" id="RU003346"/>
    </source>
</evidence>
<evidence type="ECO:0000313" key="12">
    <source>
        <dbReference type="Proteomes" id="UP000094527"/>
    </source>
</evidence>
<evidence type="ECO:0000256" key="3">
    <source>
        <dbReference type="ARBA" id="ARBA00022692"/>
    </source>
</evidence>
<comment type="subcellular location">
    <subcellularLocation>
        <location evidence="1">Cell membrane</location>
        <topology evidence="1">Multi-pass membrane protein</topology>
    </subcellularLocation>
</comment>
<organism evidence="11 12">
    <name type="scientific">Orchesella cincta</name>
    <name type="common">Springtail</name>
    <name type="synonym">Podura cincta</name>
    <dbReference type="NCBI Taxonomy" id="48709"/>
    <lineage>
        <taxon>Eukaryota</taxon>
        <taxon>Metazoa</taxon>
        <taxon>Ecdysozoa</taxon>
        <taxon>Arthropoda</taxon>
        <taxon>Hexapoda</taxon>
        <taxon>Collembola</taxon>
        <taxon>Entomobryomorpha</taxon>
        <taxon>Entomobryoidea</taxon>
        <taxon>Orchesellidae</taxon>
        <taxon>Orchesellinae</taxon>
        <taxon>Orchesella</taxon>
    </lineage>
</organism>
<accession>A0A1D2MT76</accession>
<keyword evidence="6" id="KW-0325">Glycoprotein</keyword>
<feature type="transmembrane region" description="Helical" evidence="9">
    <location>
        <begin position="330"/>
        <end position="350"/>
    </location>
</feature>
<evidence type="ECO:0000313" key="11">
    <source>
        <dbReference type="EMBL" id="ODM96216.1"/>
    </source>
</evidence>
<dbReference type="OMA" id="ISSNWIW"/>
<dbReference type="PROSITE" id="PS50850">
    <property type="entry name" value="MFS"/>
    <property type="match status" value="1"/>
</dbReference>
<feature type="domain" description="Major facilitator superfamily (MFS) profile" evidence="10">
    <location>
        <begin position="1"/>
        <end position="354"/>
    </location>
</feature>
<dbReference type="Proteomes" id="UP000094527">
    <property type="component" value="Unassembled WGS sequence"/>
</dbReference>
<keyword evidence="5 9" id="KW-0472">Membrane</keyword>
<dbReference type="Gene3D" id="1.20.1250.20">
    <property type="entry name" value="MFS general substrate transporter like domains"/>
    <property type="match status" value="1"/>
</dbReference>
<evidence type="ECO:0000256" key="7">
    <source>
        <dbReference type="ARBA" id="ARBA00024348"/>
    </source>
</evidence>
<dbReference type="GO" id="GO:0005886">
    <property type="term" value="C:plasma membrane"/>
    <property type="evidence" value="ECO:0007669"/>
    <property type="project" value="UniProtKB-SubCell"/>
</dbReference>
<keyword evidence="8" id="KW-0813">Transport</keyword>
<dbReference type="FunFam" id="1.20.1250.20:FF:000055">
    <property type="entry name" value="Facilitated trehalose transporter Tret1-2 homolog"/>
    <property type="match status" value="1"/>
</dbReference>
<dbReference type="OrthoDB" id="6612291at2759"/>
<dbReference type="InterPro" id="IPR050549">
    <property type="entry name" value="MFS_Trehalose_Transporter"/>
</dbReference>
<evidence type="ECO:0000256" key="4">
    <source>
        <dbReference type="ARBA" id="ARBA00022989"/>
    </source>
</evidence>
<evidence type="ECO:0000256" key="6">
    <source>
        <dbReference type="ARBA" id="ARBA00023180"/>
    </source>
</evidence>
<name>A0A1D2MT76_ORCCI</name>
<dbReference type="InterPro" id="IPR003663">
    <property type="entry name" value="Sugar/inositol_transpt"/>
</dbReference>
<feature type="transmembrane region" description="Helical" evidence="9">
    <location>
        <begin position="85"/>
        <end position="103"/>
    </location>
</feature>
<dbReference type="PANTHER" id="PTHR48021:SF1">
    <property type="entry name" value="GH07001P-RELATED"/>
    <property type="match status" value="1"/>
</dbReference>
<feature type="transmembrane region" description="Helical" evidence="9">
    <location>
        <begin position="199"/>
        <end position="220"/>
    </location>
</feature>
<proteinExistence type="inferred from homology"/>
<feature type="transmembrane region" description="Helical" evidence="9">
    <location>
        <begin position="28"/>
        <end position="46"/>
    </location>
</feature>
<dbReference type="InterPro" id="IPR020846">
    <property type="entry name" value="MFS_dom"/>
</dbReference>
<comment type="caution">
    <text evidence="11">The sequence shown here is derived from an EMBL/GenBank/DDBJ whole genome shotgun (WGS) entry which is preliminary data.</text>
</comment>
<dbReference type="EMBL" id="LJIJ01000561">
    <property type="protein sequence ID" value="ODM96216.1"/>
    <property type="molecule type" value="Genomic_DNA"/>
</dbReference>
<protein>
    <submittedName>
        <fullName evidence="11">Facilitated trehalose transporter Tret1-2</fullName>
    </submittedName>
</protein>
<dbReference type="STRING" id="48709.A0A1D2MT76"/>
<feature type="transmembrane region" description="Helical" evidence="9">
    <location>
        <begin position="299"/>
        <end position="318"/>
    </location>
</feature>
<feature type="transmembrane region" description="Helical" evidence="9">
    <location>
        <begin position="227"/>
        <end position="249"/>
    </location>
</feature>
<reference evidence="11 12" key="1">
    <citation type="journal article" date="2016" name="Genome Biol. Evol.">
        <title>Gene Family Evolution Reflects Adaptation to Soil Environmental Stressors in the Genome of the Collembolan Orchesella cincta.</title>
        <authorList>
            <person name="Faddeeva-Vakhrusheva A."/>
            <person name="Derks M.F."/>
            <person name="Anvar S.Y."/>
            <person name="Agamennone V."/>
            <person name="Suring W."/>
            <person name="Smit S."/>
            <person name="van Straalen N.M."/>
            <person name="Roelofs D."/>
        </authorList>
    </citation>
    <scope>NUCLEOTIDE SEQUENCE [LARGE SCALE GENOMIC DNA]</scope>
    <source>
        <tissue evidence="11">Mixed pool</tissue>
    </source>
</reference>
<keyword evidence="12" id="KW-1185">Reference proteome</keyword>
<dbReference type="PROSITE" id="PS00217">
    <property type="entry name" value="SUGAR_TRANSPORT_2"/>
    <property type="match status" value="1"/>
</dbReference>
<gene>
    <name evidence="11" type="ORF">Ocin01_10459</name>
</gene>
<feature type="transmembrane region" description="Helical" evidence="9">
    <location>
        <begin position="58"/>
        <end position="79"/>
    </location>
</feature>
<keyword evidence="3 9" id="KW-0812">Transmembrane</keyword>
<sequence>MTLFSIPFILGWLVVGFATNVIMMCIGRFVTGFCGGVFSLCSPLYIGESVSSNIRGMLMNSFQLMLVTGILFTYVVGTYVPWKTLTLISAAVPLLFLVFVPFIPESPRYLLKKGHAERAHDALSWLFGPADAVKQMAEQCNTDDTNSKASFKDLLKPVVLKPLAVSLTLMVLEQASAFNVVIFYCVDIFAQTGTGLDSYWSSIIVAIVQVLATVAGTFFVDKAGRRILLIWSEFFMGISFVALGAFFYIKMTNQDHIPSGLGWLPLVSVLVFIIAFSFGIGPLSWTVMGEILHPDVKGLCSGIATAFVWFSAFVVTKIYQTLVAAVGIHWSFWIFASVSLIGTVIVYVFVPETKGKTLEEIQQLFSNNSKRKPSNSILAVSTTSNIA</sequence>
<keyword evidence="4 9" id="KW-1133">Transmembrane helix</keyword>
<dbReference type="Pfam" id="PF00083">
    <property type="entry name" value="Sugar_tr"/>
    <property type="match status" value="1"/>
</dbReference>
<evidence type="ECO:0000256" key="1">
    <source>
        <dbReference type="ARBA" id="ARBA00004651"/>
    </source>
</evidence>
<feature type="transmembrane region" description="Helical" evidence="9">
    <location>
        <begin position="158"/>
        <end position="184"/>
    </location>
</feature>
<dbReference type="AlphaFoldDB" id="A0A1D2MT76"/>
<keyword evidence="2" id="KW-1003">Cell membrane</keyword>
<dbReference type="GO" id="GO:0022857">
    <property type="term" value="F:transmembrane transporter activity"/>
    <property type="evidence" value="ECO:0007669"/>
    <property type="project" value="InterPro"/>
</dbReference>
<evidence type="ECO:0000256" key="2">
    <source>
        <dbReference type="ARBA" id="ARBA00022475"/>
    </source>
</evidence>
<comment type="similarity">
    <text evidence="7">Belongs to the major facilitator superfamily. Sugar transporter (TC 2.A.1.1) family. Trehalose transporter subfamily.</text>
</comment>
<dbReference type="PANTHER" id="PTHR48021">
    <property type="match status" value="1"/>
</dbReference>
<evidence type="ECO:0000259" key="10">
    <source>
        <dbReference type="PROSITE" id="PS50850"/>
    </source>
</evidence>
<dbReference type="NCBIfam" id="TIGR00879">
    <property type="entry name" value="SP"/>
    <property type="match status" value="1"/>
</dbReference>
<evidence type="ECO:0000256" key="5">
    <source>
        <dbReference type="ARBA" id="ARBA00023136"/>
    </source>
</evidence>